<organism evidence="3 4">
    <name type="scientific">Ensete ventricosum</name>
    <name type="common">Abyssinian banana</name>
    <name type="synonym">Musa ensete</name>
    <dbReference type="NCBI Taxonomy" id="4639"/>
    <lineage>
        <taxon>Eukaryota</taxon>
        <taxon>Viridiplantae</taxon>
        <taxon>Streptophyta</taxon>
        <taxon>Embryophyta</taxon>
        <taxon>Tracheophyta</taxon>
        <taxon>Spermatophyta</taxon>
        <taxon>Magnoliopsida</taxon>
        <taxon>Liliopsida</taxon>
        <taxon>Zingiberales</taxon>
        <taxon>Musaceae</taxon>
        <taxon>Ensete</taxon>
    </lineage>
</organism>
<keyword evidence="1" id="KW-0175">Coiled coil</keyword>
<reference evidence="3 4" key="1">
    <citation type="journal article" date="2014" name="Agronomy (Basel)">
        <title>A Draft Genome Sequence for Ensete ventricosum, the Drought-Tolerant Tree Against Hunger.</title>
        <authorList>
            <person name="Harrison J."/>
            <person name="Moore K.A."/>
            <person name="Paszkiewicz K."/>
            <person name="Jones T."/>
            <person name="Grant M."/>
            <person name="Ambacheew D."/>
            <person name="Muzemil S."/>
            <person name="Studholme D.J."/>
        </authorList>
    </citation>
    <scope>NUCLEOTIDE SEQUENCE [LARGE SCALE GENOMIC DNA]</scope>
</reference>
<name>A0A426XAB4_ENSVE</name>
<keyword evidence="2" id="KW-0812">Transmembrane</keyword>
<evidence type="ECO:0000313" key="3">
    <source>
        <dbReference type="EMBL" id="RRT36421.1"/>
    </source>
</evidence>
<feature type="transmembrane region" description="Helical" evidence="2">
    <location>
        <begin position="83"/>
        <end position="103"/>
    </location>
</feature>
<comment type="caution">
    <text evidence="3">The sequence shown here is derived from an EMBL/GenBank/DDBJ whole genome shotgun (WGS) entry which is preliminary data.</text>
</comment>
<feature type="coiled-coil region" evidence="1">
    <location>
        <begin position="111"/>
        <end position="145"/>
    </location>
</feature>
<dbReference type="Proteomes" id="UP000287651">
    <property type="component" value="Unassembled WGS sequence"/>
</dbReference>
<keyword evidence="2" id="KW-0472">Membrane</keyword>
<proteinExistence type="predicted"/>
<dbReference type="AlphaFoldDB" id="A0A426XAB4"/>
<gene>
    <name evidence="3" type="ORF">B296_00048728</name>
</gene>
<dbReference type="EMBL" id="AMZH03023640">
    <property type="protein sequence ID" value="RRT36421.1"/>
    <property type="molecule type" value="Genomic_DNA"/>
</dbReference>
<keyword evidence="2" id="KW-1133">Transmembrane helix</keyword>
<sequence length="202" mass="22935">MHERNRMNLYCSQPSLYLASAGRSWSHFYDMGITARGNRNTSDLQFGWYLLLSSQQSKESAPAILGWSGLRSFTDRPTSLDMGLLHVLSILAGLASLGLLSSLELKKWNRRQLMAEKLRRVSEALEQAEERLTRFQERHDKILFQINSHYLCHAEMEEALSGGQKATNEALQFCADLRRMQMNIITLYPPGGLHDACTPSDT</sequence>
<protein>
    <submittedName>
        <fullName evidence="3">Uncharacterized protein</fullName>
    </submittedName>
</protein>
<accession>A0A426XAB4</accession>
<evidence type="ECO:0000313" key="4">
    <source>
        <dbReference type="Proteomes" id="UP000287651"/>
    </source>
</evidence>
<evidence type="ECO:0000256" key="1">
    <source>
        <dbReference type="SAM" id="Coils"/>
    </source>
</evidence>
<evidence type="ECO:0000256" key="2">
    <source>
        <dbReference type="SAM" id="Phobius"/>
    </source>
</evidence>